<feature type="transmembrane region" description="Helical" evidence="5">
    <location>
        <begin position="69"/>
        <end position="90"/>
    </location>
</feature>
<evidence type="ECO:0000256" key="4">
    <source>
        <dbReference type="ARBA" id="ARBA00023136"/>
    </source>
</evidence>
<dbReference type="PANTHER" id="PTHR32322:SF2">
    <property type="entry name" value="EAMA DOMAIN-CONTAINING PROTEIN"/>
    <property type="match status" value="1"/>
</dbReference>
<dbReference type="SUPFAM" id="SSF103481">
    <property type="entry name" value="Multidrug resistance efflux transporter EmrE"/>
    <property type="match status" value="2"/>
</dbReference>
<evidence type="ECO:0000256" key="5">
    <source>
        <dbReference type="SAM" id="Phobius"/>
    </source>
</evidence>
<comment type="caution">
    <text evidence="7">The sequence shown here is derived from an EMBL/GenBank/DDBJ whole genome shotgun (WGS) entry which is preliminary data.</text>
</comment>
<evidence type="ECO:0000313" key="10">
    <source>
        <dbReference type="Proteomes" id="UP001016761"/>
    </source>
</evidence>
<comment type="subcellular location">
    <subcellularLocation>
        <location evidence="1">Membrane</location>
        <topology evidence="1">Multi-pass membrane protein</topology>
    </subcellularLocation>
</comment>
<dbReference type="PANTHER" id="PTHR32322">
    <property type="entry name" value="INNER MEMBRANE TRANSPORTER"/>
    <property type="match status" value="1"/>
</dbReference>
<accession>A0A8J8GKI2</accession>
<evidence type="ECO:0000256" key="2">
    <source>
        <dbReference type="ARBA" id="ARBA00022692"/>
    </source>
</evidence>
<feature type="domain" description="EamA" evidence="6">
    <location>
        <begin position="7"/>
        <end position="142"/>
    </location>
</feature>
<organism evidence="7 9">
    <name type="scientific">Haloterrigena gelatinilytica</name>
    <dbReference type="NCBI Taxonomy" id="2741724"/>
    <lineage>
        <taxon>Archaea</taxon>
        <taxon>Methanobacteriati</taxon>
        <taxon>Methanobacteriota</taxon>
        <taxon>Stenosarchaea group</taxon>
        <taxon>Halobacteria</taxon>
        <taxon>Halobacteriales</taxon>
        <taxon>Natrialbaceae</taxon>
        <taxon>Haloterrigena</taxon>
    </lineage>
</organism>
<feature type="transmembrane region" description="Helical" evidence="5">
    <location>
        <begin position="154"/>
        <end position="174"/>
    </location>
</feature>
<dbReference type="Pfam" id="PF00892">
    <property type="entry name" value="EamA"/>
    <property type="match status" value="2"/>
</dbReference>
<feature type="transmembrane region" description="Helical" evidence="5">
    <location>
        <begin position="186"/>
        <end position="208"/>
    </location>
</feature>
<keyword evidence="4 5" id="KW-0472">Membrane</keyword>
<dbReference type="EMBL" id="JABUQZ010000001">
    <property type="protein sequence ID" value="NUC74719.1"/>
    <property type="molecule type" value="Genomic_DNA"/>
</dbReference>
<evidence type="ECO:0000259" key="6">
    <source>
        <dbReference type="Pfam" id="PF00892"/>
    </source>
</evidence>
<protein>
    <submittedName>
        <fullName evidence="7">DMT family transporter</fullName>
    </submittedName>
</protein>
<dbReference type="InterPro" id="IPR000620">
    <property type="entry name" value="EamA_dom"/>
</dbReference>
<dbReference type="GO" id="GO:0016020">
    <property type="term" value="C:membrane"/>
    <property type="evidence" value="ECO:0007669"/>
    <property type="project" value="UniProtKB-SubCell"/>
</dbReference>
<feature type="transmembrane region" description="Helical" evidence="5">
    <location>
        <begin position="125"/>
        <end position="142"/>
    </location>
</feature>
<keyword evidence="10" id="KW-1185">Reference proteome</keyword>
<feature type="transmembrane region" description="Helical" evidence="5">
    <location>
        <begin position="34"/>
        <end position="57"/>
    </location>
</feature>
<keyword evidence="2 5" id="KW-0812">Transmembrane</keyword>
<dbReference type="EMBL" id="JABURA010000001">
    <property type="protein sequence ID" value="NUB89447.1"/>
    <property type="molecule type" value="Genomic_DNA"/>
</dbReference>
<feature type="transmembrane region" description="Helical" evidence="5">
    <location>
        <begin position="253"/>
        <end position="270"/>
    </location>
</feature>
<reference evidence="7 10" key="1">
    <citation type="submission" date="2020-06" db="EMBL/GenBank/DDBJ databases">
        <title>Haloterrigena sp. nov., an extremely halophilic archaeon isolated from a saline sediment.</title>
        <authorList>
            <person name="Liu B.-B."/>
        </authorList>
    </citation>
    <scope>NUCLEOTIDE SEQUENCE</scope>
    <source>
        <strain evidence="7">SYSU A121-1</strain>
        <strain evidence="8 10">SYSU A558-1</strain>
    </source>
</reference>
<dbReference type="RefSeq" id="WP_174682430.1">
    <property type="nucleotide sequence ID" value="NZ_JABUQZ010000001.1"/>
</dbReference>
<evidence type="ECO:0000313" key="9">
    <source>
        <dbReference type="Proteomes" id="UP000728647"/>
    </source>
</evidence>
<feature type="domain" description="EamA" evidence="6">
    <location>
        <begin position="158"/>
        <end position="292"/>
    </location>
</feature>
<evidence type="ECO:0000256" key="1">
    <source>
        <dbReference type="ARBA" id="ARBA00004141"/>
    </source>
</evidence>
<keyword evidence="3 5" id="KW-1133">Transmembrane helix</keyword>
<name>A0A8J8GKI2_9EURY</name>
<dbReference type="Proteomes" id="UP001016761">
    <property type="component" value="Unassembled WGS sequence"/>
</dbReference>
<evidence type="ECO:0000313" key="8">
    <source>
        <dbReference type="EMBL" id="NUC74719.1"/>
    </source>
</evidence>
<dbReference type="InterPro" id="IPR050638">
    <property type="entry name" value="AA-Vitamin_Transporters"/>
</dbReference>
<evidence type="ECO:0000313" key="7">
    <source>
        <dbReference type="EMBL" id="NUB89447.1"/>
    </source>
</evidence>
<proteinExistence type="predicted"/>
<feature type="transmembrane region" description="Helical" evidence="5">
    <location>
        <begin position="276"/>
        <end position="293"/>
    </location>
</feature>
<gene>
    <name evidence="7" type="ORF">HT576_00175</name>
    <name evidence="8" type="ORF">HTZ84_20875</name>
</gene>
<feature type="transmembrane region" description="Helical" evidence="5">
    <location>
        <begin position="220"/>
        <end position="241"/>
    </location>
</feature>
<sequence length="329" mass="33680">MIDRRTLAFFLCSSVFFGGTFVAAKAGLEYFPPLLFVAIRFDVAALVMLGYVALTASGDDLLPETRGDVVAILATGGLVIGLANALLFVGQQYATSAVGSIVFSLNPILTPVFAAVLLSDERLSRRGAIGMGLGLIGVALVVSPDPTALLGGDAFGRAILFAGAISAALGAVLIRRAGSTATLSSTVRIAWGLPIAAALCHGLAYSTGESMGSISWTTDALVALGYVSIVAGVLAYIAYFGLLEATEATTANLIFYVVPVVSTLGGWAILDEAVATSAVVGFLTIFVGFAVIGSDSIDLRSRLPGLAVDAPACEEGASVTDEPRGYRSD</sequence>
<dbReference type="AlphaFoldDB" id="A0A8J8GKI2"/>
<evidence type="ECO:0000256" key="3">
    <source>
        <dbReference type="ARBA" id="ARBA00022989"/>
    </source>
</evidence>
<feature type="transmembrane region" description="Helical" evidence="5">
    <location>
        <begin position="96"/>
        <end position="118"/>
    </location>
</feature>
<dbReference type="InterPro" id="IPR037185">
    <property type="entry name" value="EmrE-like"/>
</dbReference>
<dbReference type="Proteomes" id="UP000728647">
    <property type="component" value="Unassembled WGS sequence"/>
</dbReference>